<dbReference type="EMBL" id="JAPDFR010000002">
    <property type="protein sequence ID" value="KAK0389468.1"/>
    <property type="molecule type" value="Genomic_DNA"/>
</dbReference>
<dbReference type="Proteomes" id="UP001175261">
    <property type="component" value="Unassembled WGS sequence"/>
</dbReference>
<keyword evidence="2" id="KW-1185">Reference proteome</keyword>
<evidence type="ECO:0000313" key="2">
    <source>
        <dbReference type="Proteomes" id="UP001175261"/>
    </source>
</evidence>
<proteinExistence type="predicted"/>
<gene>
    <name evidence="1" type="ORF">NLU13_3043</name>
</gene>
<protein>
    <submittedName>
        <fullName evidence="1">Uncharacterized protein</fullName>
    </submittedName>
</protein>
<sequence>MPQHHHPYNAPRLCLPLHPASHLPCHLSQPVLHAASQSDGNLLTSLGAVNHSPTPAIASGPAGRNSTSLSRELQPLVAHTLSWNHSHTRSNHLLADLAFNGRVTSSELHHLPTLSSVMQSSVSVGASLCALLLGFGLPVSTAQVMENAAAMRPVVHFARAADQREEHIHVDIDGIVSVPITTLYSVSTPMVTETSTSTEIIVPKTSSEGPECSPSVVTKLVTVTKQAPVTVEPESTSESVEYSTVTEIHTAVSTIVMTLTDSAAVTVIETPIEAASGKDGISYSAPASATPVSTTTTWSTVTSGEPTTSTSFVVVTAHTPVTSPGGINATVIVYPPGGDPQPTPSDIPVIVGAASEPQHGFSGAVFAAVAAVGAVMCFF</sequence>
<organism evidence="1 2">
    <name type="scientific">Sarocladium strictum</name>
    <name type="common">Black bundle disease fungus</name>
    <name type="synonym">Acremonium strictum</name>
    <dbReference type="NCBI Taxonomy" id="5046"/>
    <lineage>
        <taxon>Eukaryota</taxon>
        <taxon>Fungi</taxon>
        <taxon>Dikarya</taxon>
        <taxon>Ascomycota</taxon>
        <taxon>Pezizomycotina</taxon>
        <taxon>Sordariomycetes</taxon>
        <taxon>Hypocreomycetidae</taxon>
        <taxon>Hypocreales</taxon>
        <taxon>Sarocladiaceae</taxon>
        <taxon>Sarocladium</taxon>
    </lineage>
</organism>
<dbReference type="AlphaFoldDB" id="A0AA39GL95"/>
<name>A0AA39GL95_SARSR</name>
<accession>A0AA39GL95</accession>
<comment type="caution">
    <text evidence="1">The sequence shown here is derived from an EMBL/GenBank/DDBJ whole genome shotgun (WGS) entry which is preliminary data.</text>
</comment>
<evidence type="ECO:0000313" key="1">
    <source>
        <dbReference type="EMBL" id="KAK0389468.1"/>
    </source>
</evidence>
<reference evidence="1" key="1">
    <citation type="submission" date="2022-10" db="EMBL/GenBank/DDBJ databases">
        <title>Determination and structural analysis of whole genome sequence of Sarocladium strictum F4-1.</title>
        <authorList>
            <person name="Hu L."/>
            <person name="Jiang Y."/>
        </authorList>
    </citation>
    <scope>NUCLEOTIDE SEQUENCE</scope>
    <source>
        <strain evidence="1">F4-1</strain>
    </source>
</reference>